<dbReference type="PANTHER" id="PTHR31672:SF13">
    <property type="entry name" value="F-BOX PROTEIN CPR30-LIKE"/>
    <property type="match status" value="1"/>
</dbReference>
<evidence type="ECO:0000259" key="1">
    <source>
        <dbReference type="Pfam" id="PF00646"/>
    </source>
</evidence>
<dbReference type="InterPro" id="IPR001810">
    <property type="entry name" value="F-box_dom"/>
</dbReference>
<evidence type="ECO:0000313" key="3">
    <source>
        <dbReference type="EMBL" id="EFH66763.1"/>
    </source>
</evidence>
<proteinExistence type="predicted"/>
<name>D7KLP4_ARALL</name>
<dbReference type="InterPro" id="IPR017451">
    <property type="entry name" value="F-box-assoc_interact_dom"/>
</dbReference>
<organism evidence="4">
    <name type="scientific">Arabidopsis lyrata subsp. lyrata</name>
    <name type="common">Lyre-leaved rock-cress</name>
    <dbReference type="NCBI Taxonomy" id="81972"/>
    <lineage>
        <taxon>Eukaryota</taxon>
        <taxon>Viridiplantae</taxon>
        <taxon>Streptophyta</taxon>
        <taxon>Embryophyta</taxon>
        <taxon>Tracheophyta</taxon>
        <taxon>Spermatophyta</taxon>
        <taxon>Magnoliopsida</taxon>
        <taxon>eudicotyledons</taxon>
        <taxon>Gunneridae</taxon>
        <taxon>Pentapetalae</taxon>
        <taxon>rosids</taxon>
        <taxon>malvids</taxon>
        <taxon>Brassicales</taxon>
        <taxon>Brassicaceae</taxon>
        <taxon>Camelineae</taxon>
        <taxon>Arabidopsis</taxon>
    </lineage>
</organism>
<dbReference type="NCBIfam" id="TIGR01640">
    <property type="entry name" value="F_box_assoc_1"/>
    <property type="match status" value="2"/>
</dbReference>
<dbReference type="InterPro" id="IPR011043">
    <property type="entry name" value="Gal_Oxase/kelch_b-propeller"/>
</dbReference>
<dbReference type="EMBL" id="GL348713">
    <property type="protein sequence ID" value="EFH66763.1"/>
    <property type="molecule type" value="Genomic_DNA"/>
</dbReference>
<dbReference type="Gramene" id="scaffold_102521.1">
    <property type="protein sequence ID" value="scaffold_102521.1"/>
    <property type="gene ID" value="scaffold_102521.1"/>
</dbReference>
<sequence length="426" mass="49544">MTRMCDLPPELVGMIFTKIPITSIRTVRSTCKLWKALTKDWVLGKGAAREQFLGFMTMDSKVCSLRFHLCRNEDEELVDLSIKQIDLLNQVDISKVFHCDGLLLCVGKDNSRLIVWNPYLGQTKWIVPKKIHEHDTYALGYDINRNHKILRFLDNNSFQKKECFGYEIYDFNSNSWRILDVTSRWRIKFHQRSVSLKGNSYFFADEKLGHCFSPGLTIEPNLSSKVERVPGGVQTIYLEDFLLCFDFTREKFGPRLPLPFHSKFNETVTLSRVKEEQLAVLYQQKNKSSDILHIWVTTSIEPNTLSWSKFLRVEMRPFKLTGVRFNHEAGSFFIDEEEKVVVVFDVDGYIYIYIRTKATRYNTAFIIGEDGYSKSVSLGEAPYIEDTCPMSTYPSQMYCPPLVCSSSYFPSLVQLNQSRKRKERDD</sequence>
<gene>
    <name evidence="3" type="ORF">ARALYDRAFT_889727</name>
</gene>
<dbReference type="InterPro" id="IPR050796">
    <property type="entry name" value="SCF_F-box_component"/>
</dbReference>
<dbReference type="KEGG" id="aly:9326566"/>
<dbReference type="InterPro" id="IPR006527">
    <property type="entry name" value="F-box-assoc_dom_typ1"/>
</dbReference>
<evidence type="ECO:0008006" key="5">
    <source>
        <dbReference type="Google" id="ProtNLM"/>
    </source>
</evidence>
<dbReference type="SUPFAM" id="SSF50965">
    <property type="entry name" value="Galactose oxidase, central domain"/>
    <property type="match status" value="1"/>
</dbReference>
<keyword evidence="4" id="KW-1185">Reference proteome</keyword>
<feature type="domain" description="F-box associated beta-propeller type 1" evidence="2">
    <location>
        <begin position="54"/>
        <end position="415"/>
    </location>
</feature>
<dbReference type="OrthoDB" id="10375272at2759"/>
<dbReference type="PANTHER" id="PTHR31672">
    <property type="entry name" value="BNACNNG10540D PROTEIN"/>
    <property type="match status" value="1"/>
</dbReference>
<evidence type="ECO:0000259" key="2">
    <source>
        <dbReference type="Pfam" id="PF07734"/>
    </source>
</evidence>
<reference evidence="4" key="1">
    <citation type="journal article" date="2011" name="Nat. Genet.">
        <title>The Arabidopsis lyrata genome sequence and the basis of rapid genome size change.</title>
        <authorList>
            <person name="Hu T.T."/>
            <person name="Pattyn P."/>
            <person name="Bakker E.G."/>
            <person name="Cao J."/>
            <person name="Cheng J.-F."/>
            <person name="Clark R.M."/>
            <person name="Fahlgren N."/>
            <person name="Fawcett J.A."/>
            <person name="Grimwood J."/>
            <person name="Gundlach H."/>
            <person name="Haberer G."/>
            <person name="Hollister J.D."/>
            <person name="Ossowski S."/>
            <person name="Ottilar R.P."/>
            <person name="Salamov A.A."/>
            <person name="Schneeberger K."/>
            <person name="Spannagl M."/>
            <person name="Wang X."/>
            <person name="Yang L."/>
            <person name="Nasrallah M.E."/>
            <person name="Bergelson J."/>
            <person name="Carrington J.C."/>
            <person name="Gaut B.S."/>
            <person name="Schmutz J."/>
            <person name="Mayer K.F.X."/>
            <person name="Van de Peer Y."/>
            <person name="Grigoriev I.V."/>
            <person name="Nordborg M."/>
            <person name="Weigel D."/>
            <person name="Guo Y.-L."/>
        </authorList>
    </citation>
    <scope>NUCLEOTIDE SEQUENCE [LARGE SCALE GENOMIC DNA]</scope>
    <source>
        <strain evidence="4">cv. MN47</strain>
    </source>
</reference>
<evidence type="ECO:0000313" key="4">
    <source>
        <dbReference type="Proteomes" id="UP000008694"/>
    </source>
</evidence>
<feature type="domain" description="F-box" evidence="1">
    <location>
        <begin position="5"/>
        <end position="40"/>
    </location>
</feature>
<dbReference type="Pfam" id="PF00646">
    <property type="entry name" value="F-box"/>
    <property type="match status" value="1"/>
</dbReference>
<dbReference type="Proteomes" id="UP000008694">
    <property type="component" value="Unassembled WGS sequence"/>
</dbReference>
<dbReference type="AlphaFoldDB" id="D7KLP4"/>
<dbReference type="Pfam" id="PF07734">
    <property type="entry name" value="FBA_1"/>
    <property type="match status" value="1"/>
</dbReference>
<dbReference type="SUPFAM" id="SSF81383">
    <property type="entry name" value="F-box domain"/>
    <property type="match status" value="1"/>
</dbReference>
<protein>
    <recommendedName>
        <fullName evidence="5">F-box domain-containing protein</fullName>
    </recommendedName>
</protein>
<dbReference type="InterPro" id="IPR036047">
    <property type="entry name" value="F-box-like_dom_sf"/>
</dbReference>
<accession>D7KLP4</accession>
<dbReference type="HOGENOM" id="CLU_034692_0_0_1"/>